<dbReference type="PANTHER" id="PTHR35812:SF1">
    <property type="entry name" value="LIPOPROTEIN"/>
    <property type="match status" value="1"/>
</dbReference>
<feature type="domain" description="Lcl C-terminal" evidence="1">
    <location>
        <begin position="35"/>
        <end position="157"/>
    </location>
</feature>
<dbReference type="EMBL" id="WBUI01000020">
    <property type="protein sequence ID" value="KAB2930517.1"/>
    <property type="molecule type" value="Genomic_DNA"/>
</dbReference>
<accession>A0A833M0A6</accession>
<sequence length="161" mass="17591">MITVQIRNIYGTIIVLSLLIAFPLQADDLRDEGDGTVSALATNLLWQKCSAGQNNDSLCSGSALAFNWVNALNYCKNLSLAGKAWRLPSVTELRSIIDRDRSVQPFIDLAVFPATINSVYWTSTTWAGNPGSAWIVNFGRAASGPDQKTTAYYVRCVSTRP</sequence>
<dbReference type="AlphaFoldDB" id="A0A833M0A6"/>
<dbReference type="Pfam" id="PF07603">
    <property type="entry name" value="Lcl_C"/>
    <property type="match status" value="1"/>
</dbReference>
<comment type="caution">
    <text evidence="2">The sequence shown here is derived from an EMBL/GenBank/DDBJ whole genome shotgun (WGS) entry which is preliminary data.</text>
</comment>
<organism evidence="2 3">
    <name type="scientific">Leptonema illini</name>
    <dbReference type="NCBI Taxonomy" id="183"/>
    <lineage>
        <taxon>Bacteria</taxon>
        <taxon>Pseudomonadati</taxon>
        <taxon>Spirochaetota</taxon>
        <taxon>Spirochaetia</taxon>
        <taxon>Leptospirales</taxon>
        <taxon>Leptospiraceae</taxon>
        <taxon>Leptonema</taxon>
    </lineage>
</organism>
<dbReference type="InterPro" id="IPR011460">
    <property type="entry name" value="Lcl_C"/>
</dbReference>
<dbReference type="Proteomes" id="UP000460298">
    <property type="component" value="Unassembled WGS sequence"/>
</dbReference>
<protein>
    <submittedName>
        <fullName evidence="2">DUF1566 domain-containing protein</fullName>
    </submittedName>
</protein>
<name>A0A833M0A6_9LEPT</name>
<gene>
    <name evidence="2" type="ORF">F9K24_16820</name>
</gene>
<dbReference type="PANTHER" id="PTHR35812">
    <property type="entry name" value="LIPOPROTEIN"/>
    <property type="match status" value="1"/>
</dbReference>
<evidence type="ECO:0000259" key="1">
    <source>
        <dbReference type="Pfam" id="PF07603"/>
    </source>
</evidence>
<reference evidence="2 3" key="1">
    <citation type="submission" date="2019-10" db="EMBL/GenBank/DDBJ databases">
        <title>Extracellular Electron Transfer in a Candidatus Methanoperedens spp. Enrichment Culture.</title>
        <authorList>
            <person name="Berger S."/>
            <person name="Rangel Shaw D."/>
            <person name="Berben T."/>
            <person name="In 'T Zandt M."/>
            <person name="Frank J."/>
            <person name="Reimann J."/>
            <person name="Jetten M.S.M."/>
            <person name="Welte C.U."/>
        </authorList>
    </citation>
    <scope>NUCLEOTIDE SEQUENCE [LARGE SCALE GENOMIC DNA]</scope>
    <source>
        <strain evidence="2">SB12</strain>
    </source>
</reference>
<evidence type="ECO:0000313" key="3">
    <source>
        <dbReference type="Proteomes" id="UP000460298"/>
    </source>
</evidence>
<proteinExistence type="predicted"/>
<evidence type="ECO:0000313" key="2">
    <source>
        <dbReference type="EMBL" id="KAB2930517.1"/>
    </source>
</evidence>